<feature type="transmembrane region" description="Helical" evidence="1">
    <location>
        <begin position="48"/>
        <end position="65"/>
    </location>
</feature>
<feature type="transmembrane region" description="Helical" evidence="1">
    <location>
        <begin position="343"/>
        <end position="362"/>
    </location>
</feature>
<feature type="transmembrane region" description="Helical" evidence="1">
    <location>
        <begin position="184"/>
        <end position="202"/>
    </location>
</feature>
<evidence type="ECO:0000313" key="3">
    <source>
        <dbReference type="Proteomes" id="UP001455384"/>
    </source>
</evidence>
<gene>
    <name evidence="2" type="ORF">RQP18_03320</name>
</gene>
<proteinExistence type="predicted"/>
<organism evidence="2 3">
    <name type="scientific">Salinicoccus bachuensis</name>
    <dbReference type="NCBI Taxonomy" id="3136731"/>
    <lineage>
        <taxon>Bacteria</taxon>
        <taxon>Bacillati</taxon>
        <taxon>Bacillota</taxon>
        <taxon>Bacilli</taxon>
        <taxon>Bacillales</taxon>
        <taxon>Staphylococcaceae</taxon>
        <taxon>Salinicoccus</taxon>
    </lineage>
</organism>
<evidence type="ECO:0000313" key="2">
    <source>
        <dbReference type="EMBL" id="WZX30226.1"/>
    </source>
</evidence>
<keyword evidence="1" id="KW-0812">Transmembrane</keyword>
<feature type="transmembrane region" description="Helical" evidence="1">
    <location>
        <begin position="12"/>
        <end position="36"/>
    </location>
</feature>
<evidence type="ECO:0000256" key="1">
    <source>
        <dbReference type="SAM" id="Phobius"/>
    </source>
</evidence>
<dbReference type="Proteomes" id="UP001455384">
    <property type="component" value="Chromosome"/>
</dbReference>
<feature type="transmembrane region" description="Helical" evidence="1">
    <location>
        <begin position="77"/>
        <end position="100"/>
    </location>
</feature>
<protein>
    <submittedName>
        <fullName evidence="2">O-antigen ligase family protein</fullName>
    </submittedName>
</protein>
<sequence length="378" mass="43700">MARVNVERTYFTYEAFVFITVFTLLFMVTNIFMIDYRNIQSLVSSQDPFMILILAAILVFLYKNARISLSPLRKIFLTLWGFYVGSLFLSMIVAAHFVWTEALVLLMVTAVLFYRVPGRLVVYLIIGALISLPALLLIDHTLNESGATLVLVFTAGLLIMTRTNRAMIFYMLPTFLVLNLITTSRTALITYVFIAFLQLAWINLYRTPMKQKNWFIGIVTGGFAIVLLVFGRTIYQFFVGSSLEGGGFSWNDFTSKRYELWATVWHNKQWLGEGHAYFNFTELLHAHNIFFDTLGRYGIIPLILFILVLGAVCLLSMTKYTLGILLYFGAYIFIGMFEYNYLFMFVYFSPIVLLFIFMAYILTFREDHMYKEALKPSE</sequence>
<name>A0ABZ3CM12_9STAP</name>
<dbReference type="GO" id="GO:0016874">
    <property type="term" value="F:ligase activity"/>
    <property type="evidence" value="ECO:0007669"/>
    <property type="project" value="UniProtKB-KW"/>
</dbReference>
<accession>A0ABZ3CM12</accession>
<dbReference type="RefSeq" id="WP_342388745.1">
    <property type="nucleotide sequence ID" value="NZ_CP138333.2"/>
</dbReference>
<keyword evidence="3" id="KW-1185">Reference proteome</keyword>
<keyword evidence="1" id="KW-0472">Membrane</keyword>
<feature type="transmembrane region" description="Helical" evidence="1">
    <location>
        <begin position="294"/>
        <end position="315"/>
    </location>
</feature>
<reference evidence="3" key="1">
    <citation type="submission" date="2023-10" db="EMBL/GenBank/DDBJ databases">
        <title>Genome analysis and identification of Salinococcus sp. Bachu38 nov., a PGPR from the rhizosphere of Tamarix.</title>
        <authorList>
            <person name="Liang Z."/>
            <person name="Zhang X."/>
            <person name="Jia J."/>
            <person name="Chen X."/>
            <person name="Wang Y."/>
            <person name="Wang Q."/>
            <person name="Wang R."/>
        </authorList>
    </citation>
    <scope>NUCLEOTIDE SEQUENCE [LARGE SCALE GENOMIC DNA]</scope>
    <source>
        <strain evidence="3">Bachu38</strain>
    </source>
</reference>
<dbReference type="EMBL" id="CP138333">
    <property type="protein sequence ID" value="WZX30226.1"/>
    <property type="molecule type" value="Genomic_DNA"/>
</dbReference>
<feature type="transmembrane region" description="Helical" evidence="1">
    <location>
        <begin position="120"/>
        <end position="138"/>
    </location>
</feature>
<feature type="transmembrane region" description="Helical" evidence="1">
    <location>
        <begin position="320"/>
        <end position="337"/>
    </location>
</feature>
<keyword evidence="1" id="KW-1133">Transmembrane helix</keyword>
<keyword evidence="2" id="KW-0436">Ligase</keyword>
<feature type="transmembrane region" description="Helical" evidence="1">
    <location>
        <begin position="214"/>
        <end position="235"/>
    </location>
</feature>